<feature type="compositionally biased region" description="Gly residues" evidence="1">
    <location>
        <begin position="734"/>
        <end position="745"/>
    </location>
</feature>
<feature type="region of interest" description="Disordered" evidence="1">
    <location>
        <begin position="583"/>
        <end position="656"/>
    </location>
</feature>
<dbReference type="AlphaFoldDB" id="A0AAE0TPF6"/>
<sequence length="1088" mass="109107">MEKIMSILKPGGSHHDEAKYAKPEGSSGAGATGTGSSGVGSSGLGSDAAAQNPGHVNLPDQVRTDPGEEKKESGILRQILNPGGEKYDEQAYGTTAHAVNDPNAPKLGSGSALQTHPAHETDSKDVSRQILNPDGEKYDPVRYGSTAQADRPFGVPSATTVSPSSAPQIEPLPAAEDKQSILRQVLNPGGDKYDEQRYGVTGKTIPGTETSSLRPGADQGVPLRTVSSETVASGMPGPYASNKADKMLPGTEPTSSTTGTSTLPDRSRDIPAAAGLAGVGAAATHPTSSTTTGEHGRSFPLSGGATSSSTRPTERHGIEETMRGQPGNTDQSHLGRDAGIVGAGALGAGALAHHETDRPTHGTSSATDPTSRHGALDTLSGNHGTSDQSHLGRDAGIVGAGALGAGALGHHEGDRLGHDDRSTAGGLNSAGPGITSGLGSSTGAPLSSSRSADIAGDTFGYHHSDERPHEGYVHHAHGPHATDTANRLDPHVPGEFPDDSGLDRHSNVGRDAALGGVATGHSGPISATTNTVPHSTSGTQGGVLGGQREPEHHYGRDAALGAGAGTAGLAGYEALGDHDRHAPVSQQRAVDPASSLSTSQPHHHHDHQPHNRNVPIAGGVTGEPKLTAYEAQRAQAPSASSQSQPHHLGRDAGIAAGTGAGGLAGYEAIKDHDRQGGRVQEQHTGLLMDMSKGTIEGGTDANPAIHGPGGLSSSQPIADSTRPGASHPIRDAAVGGGAGAAGPGGASALHNREHESAPVGHTSGLSSQQPRESHLGRDTALGAGAGAAGVGGYEALKHHDNQTGTGSQTVKHDEPHHTGRDAALAGGAGAAGVGAYEASHDSHHGKLEKTPHQVEKHEKDLEKAREKEAKHGGDHGSGEKKESFLHKLLHPGGSKSHEEPERGREHAPVAGTTAAGATAGAQSSWEKQHGTGEHGTGQSNVAHEKYTGLPMDMSKGTGEGGTDGASQIHGPGSTGSALGAGTGAGLASGTGAMGQHDTPGHSHGSNTAGTGQTVNEPNTGLPMDMSKGTGVGGTDGASQIHPHGHAAGTSASLEGGRGTTGTGVGVGDGSGVEPAHGGLTKHDWYGPK</sequence>
<feature type="compositionally biased region" description="Basic and acidic residues" evidence="1">
    <location>
        <begin position="62"/>
        <end position="74"/>
    </location>
</feature>
<feature type="compositionally biased region" description="Gly residues" evidence="1">
    <location>
        <begin position="978"/>
        <end position="992"/>
    </location>
</feature>
<evidence type="ECO:0000313" key="3">
    <source>
        <dbReference type="Proteomes" id="UP001274830"/>
    </source>
</evidence>
<dbReference type="Proteomes" id="UP001274830">
    <property type="component" value="Unassembled WGS sequence"/>
</dbReference>
<feature type="compositionally biased region" description="Basic and acidic residues" evidence="1">
    <location>
        <begin position="810"/>
        <end position="820"/>
    </location>
</feature>
<comment type="caution">
    <text evidence="2">The sequence shown here is derived from an EMBL/GenBank/DDBJ whole genome shotgun (WGS) entry which is preliminary data.</text>
</comment>
<feature type="compositionally biased region" description="Low complexity" evidence="1">
    <location>
        <begin position="155"/>
        <end position="167"/>
    </location>
</feature>
<feature type="compositionally biased region" description="Low complexity" evidence="1">
    <location>
        <begin position="631"/>
        <end position="655"/>
    </location>
</feature>
<feature type="compositionally biased region" description="Basic and acidic residues" evidence="1">
    <location>
        <begin position="895"/>
        <end position="907"/>
    </location>
</feature>
<feature type="compositionally biased region" description="Gly residues" evidence="1">
    <location>
        <begin position="1055"/>
        <end position="1070"/>
    </location>
</feature>
<reference evidence="2" key="1">
    <citation type="submission" date="2023-07" db="EMBL/GenBank/DDBJ databases">
        <title>Black Yeasts Isolated from many extreme environments.</title>
        <authorList>
            <person name="Coleine C."/>
            <person name="Stajich J.E."/>
            <person name="Selbmann L."/>
        </authorList>
    </citation>
    <scope>NUCLEOTIDE SEQUENCE</scope>
    <source>
        <strain evidence="2">CCFEE 5485</strain>
    </source>
</reference>
<dbReference type="EMBL" id="JAUTXT010000044">
    <property type="protein sequence ID" value="KAK3671328.1"/>
    <property type="molecule type" value="Genomic_DNA"/>
</dbReference>
<feature type="compositionally biased region" description="Basic and acidic residues" evidence="1">
    <location>
        <begin position="409"/>
        <end position="422"/>
    </location>
</feature>
<proteinExistence type="predicted"/>
<organism evidence="2 3">
    <name type="scientific">Recurvomyces mirabilis</name>
    <dbReference type="NCBI Taxonomy" id="574656"/>
    <lineage>
        <taxon>Eukaryota</taxon>
        <taxon>Fungi</taxon>
        <taxon>Dikarya</taxon>
        <taxon>Ascomycota</taxon>
        <taxon>Pezizomycotina</taxon>
        <taxon>Dothideomycetes</taxon>
        <taxon>Dothideomycetidae</taxon>
        <taxon>Mycosphaerellales</taxon>
        <taxon>Teratosphaeriaceae</taxon>
        <taxon>Recurvomyces</taxon>
    </lineage>
</organism>
<feature type="compositionally biased region" description="Polar residues" evidence="1">
    <location>
        <begin position="584"/>
        <end position="599"/>
    </location>
</feature>
<evidence type="ECO:0000256" key="1">
    <source>
        <dbReference type="SAM" id="MobiDB-lite"/>
    </source>
</evidence>
<evidence type="ECO:0000313" key="2">
    <source>
        <dbReference type="EMBL" id="KAK3671328.1"/>
    </source>
</evidence>
<feature type="compositionally biased region" description="Polar residues" evidence="1">
    <location>
        <begin position="379"/>
        <end position="389"/>
    </location>
</feature>
<feature type="compositionally biased region" description="Basic and acidic residues" evidence="1">
    <location>
        <begin position="13"/>
        <end position="22"/>
    </location>
</feature>
<feature type="compositionally biased region" description="Polar residues" evidence="1">
    <location>
        <begin position="525"/>
        <end position="538"/>
    </location>
</feature>
<feature type="compositionally biased region" description="Basic and acidic residues" evidence="1">
    <location>
        <begin position="838"/>
        <end position="885"/>
    </location>
</feature>
<feature type="region of interest" description="Disordered" evidence="1">
    <location>
        <begin position="1"/>
        <end position="336"/>
    </location>
</feature>
<feature type="compositionally biased region" description="Polar residues" evidence="1">
    <location>
        <begin position="1003"/>
        <end position="1018"/>
    </location>
</feature>
<accession>A0AAE0TPF6</accession>
<feature type="region of interest" description="Disordered" evidence="1">
    <location>
        <begin position="691"/>
        <end position="783"/>
    </location>
</feature>
<feature type="compositionally biased region" description="Basic and acidic residues" evidence="1">
    <location>
        <begin position="460"/>
        <end position="473"/>
    </location>
</feature>
<feature type="region of interest" description="Disordered" evidence="1">
    <location>
        <begin position="797"/>
        <end position="1088"/>
    </location>
</feature>
<feature type="region of interest" description="Disordered" evidence="1">
    <location>
        <begin position="354"/>
        <end position="393"/>
    </location>
</feature>
<feature type="compositionally biased region" description="Low complexity" evidence="1">
    <location>
        <begin position="910"/>
        <end position="921"/>
    </location>
</feature>
<feature type="compositionally biased region" description="Polar residues" evidence="1">
    <location>
        <begin position="437"/>
        <end position="451"/>
    </location>
</feature>
<keyword evidence="3" id="KW-1185">Reference proteome</keyword>
<protein>
    <submittedName>
        <fullName evidence="2">Uncharacterized protein</fullName>
    </submittedName>
</protein>
<name>A0AAE0TPF6_9PEZI</name>
<feature type="compositionally biased region" description="Basic and acidic residues" evidence="1">
    <location>
        <begin position="312"/>
        <end position="322"/>
    </location>
</feature>
<gene>
    <name evidence="2" type="ORF">LTR78_008788</name>
</gene>
<feature type="compositionally biased region" description="Basic and acidic residues" evidence="1">
    <location>
        <begin position="117"/>
        <end position="127"/>
    </location>
</feature>
<feature type="region of interest" description="Disordered" evidence="1">
    <location>
        <begin position="409"/>
        <end position="553"/>
    </location>
</feature>
<feature type="compositionally biased region" description="Gly residues" evidence="1">
    <location>
        <begin position="27"/>
        <end position="43"/>
    </location>
</feature>
<feature type="compositionally biased region" description="Low complexity" evidence="1">
    <location>
        <begin position="272"/>
        <end position="292"/>
    </location>
</feature>
<feature type="compositionally biased region" description="Low complexity" evidence="1">
    <location>
        <begin position="248"/>
        <end position="264"/>
    </location>
</feature>